<proteinExistence type="predicted"/>
<dbReference type="Proteomes" id="UP000010932">
    <property type="component" value="Unassembled WGS sequence"/>
</dbReference>
<accession>L7EDQ9</accession>
<reference evidence="1 2" key="1">
    <citation type="journal article" date="2013" name="Genome Announc.">
        <title>Whole-Genome Sequence of Microcystis aeruginosa TAIHU98, a Nontoxic Bloom-Forming Strain Isolated from Taihu Lake, China.</title>
        <authorList>
            <person name="Yang C."/>
            <person name="Zhang W."/>
            <person name="Ren M."/>
            <person name="Song L."/>
            <person name="Li T."/>
            <person name="Zhao J."/>
        </authorList>
    </citation>
    <scope>NUCLEOTIDE SEQUENCE [LARGE SCALE GENOMIC DNA]</scope>
    <source>
        <strain evidence="1 2">TAIHU98</strain>
    </source>
</reference>
<dbReference type="EMBL" id="ANKQ01000001">
    <property type="protein sequence ID" value="ELP57016.1"/>
    <property type="molecule type" value="Genomic_DNA"/>
</dbReference>
<protein>
    <submittedName>
        <fullName evidence="1">Uncharacterized protein</fullName>
    </submittedName>
</protein>
<dbReference type="PATRIC" id="fig|1134457.3.peg.817"/>
<sequence length="39" mass="4342">MIAVKIAVESGELICYNQSRRARLLKIDQFFAGTGKINS</sequence>
<gene>
    <name evidence="1" type="ORF">O53_1628</name>
</gene>
<evidence type="ECO:0000313" key="2">
    <source>
        <dbReference type="Proteomes" id="UP000010932"/>
    </source>
</evidence>
<name>L7EDQ9_MICAE</name>
<organism evidence="1 2">
    <name type="scientific">Microcystis aeruginosa TAIHU98</name>
    <dbReference type="NCBI Taxonomy" id="1134457"/>
    <lineage>
        <taxon>Bacteria</taxon>
        <taxon>Bacillati</taxon>
        <taxon>Cyanobacteriota</taxon>
        <taxon>Cyanophyceae</taxon>
        <taxon>Oscillatoriophycideae</taxon>
        <taxon>Chroococcales</taxon>
        <taxon>Microcystaceae</taxon>
        <taxon>Microcystis</taxon>
    </lineage>
</organism>
<comment type="caution">
    <text evidence="1">The sequence shown here is derived from an EMBL/GenBank/DDBJ whole genome shotgun (WGS) entry which is preliminary data.</text>
</comment>
<dbReference type="AlphaFoldDB" id="L7EDQ9"/>
<evidence type="ECO:0000313" key="1">
    <source>
        <dbReference type="EMBL" id="ELP57016.1"/>
    </source>
</evidence>